<organism evidence="6 7">
    <name type="scientific">Anisakis simplex</name>
    <name type="common">Herring worm</name>
    <dbReference type="NCBI Taxonomy" id="6269"/>
    <lineage>
        <taxon>Eukaryota</taxon>
        <taxon>Metazoa</taxon>
        <taxon>Ecdysozoa</taxon>
        <taxon>Nematoda</taxon>
        <taxon>Chromadorea</taxon>
        <taxon>Rhabditida</taxon>
        <taxon>Spirurina</taxon>
        <taxon>Ascaridomorpha</taxon>
        <taxon>Ascaridoidea</taxon>
        <taxon>Anisakidae</taxon>
        <taxon>Anisakis</taxon>
        <taxon>Anisakis simplex complex</taxon>
    </lineage>
</organism>
<dbReference type="OrthoDB" id="2193595at2759"/>
<dbReference type="GO" id="GO:0003682">
    <property type="term" value="F:chromatin binding"/>
    <property type="evidence" value="ECO:0007669"/>
    <property type="project" value="InterPro"/>
</dbReference>
<evidence type="ECO:0000259" key="5">
    <source>
        <dbReference type="PROSITE" id="PS51156"/>
    </source>
</evidence>
<dbReference type="Pfam" id="PF01448">
    <property type="entry name" value="ELM2"/>
    <property type="match status" value="1"/>
</dbReference>
<feature type="compositionally biased region" description="Polar residues" evidence="2">
    <location>
        <begin position="49"/>
        <end position="64"/>
    </location>
</feature>
<keyword evidence="3" id="KW-1133">Transmembrane helix</keyword>
<evidence type="ECO:0000256" key="3">
    <source>
        <dbReference type="SAM" id="Phobius"/>
    </source>
</evidence>
<evidence type="ECO:0000313" key="6">
    <source>
        <dbReference type="EMBL" id="VDK58103.1"/>
    </source>
</evidence>
<dbReference type="InterPro" id="IPR001025">
    <property type="entry name" value="BAH_dom"/>
</dbReference>
<dbReference type="GO" id="GO:0000122">
    <property type="term" value="P:negative regulation of transcription by RNA polymerase II"/>
    <property type="evidence" value="ECO:0007669"/>
    <property type="project" value="TreeGrafter"/>
</dbReference>
<evidence type="ECO:0008006" key="8">
    <source>
        <dbReference type="Google" id="ProtNLM"/>
    </source>
</evidence>
<keyword evidence="1" id="KW-0539">Nucleus</keyword>
<dbReference type="Proteomes" id="UP000267096">
    <property type="component" value="Unassembled WGS sequence"/>
</dbReference>
<gene>
    <name evidence="6" type="ORF">ASIM_LOCUS16545</name>
</gene>
<feature type="domain" description="ELM2" evidence="5">
    <location>
        <begin position="229"/>
        <end position="305"/>
    </location>
</feature>
<dbReference type="GO" id="GO:0016581">
    <property type="term" value="C:NuRD complex"/>
    <property type="evidence" value="ECO:0007669"/>
    <property type="project" value="TreeGrafter"/>
</dbReference>
<keyword evidence="3" id="KW-0812">Transmembrane</keyword>
<proteinExistence type="predicted"/>
<accession>A0A3P6RPY4</accession>
<dbReference type="SMART" id="SM01189">
    <property type="entry name" value="ELM2"/>
    <property type="match status" value="1"/>
</dbReference>
<sequence>MNKTPSGNVEAKVLCYYRRRDISPGLLKVSDRAECVEDRALINTRRRLTASSSGNNKESVNGDTNGEEIALSEGENGGAESSENGRDKEANNEIKHESSESPKPMQVDSGEPEEDIKKSPEEKKKEPEADEDDDEKIEGGYGLGGLPTGSEKLTPKERHLLRHFFAFRQHELFLSRQVEALPATHIRGKCTVTLLSEVETPDSYLGKDDVFFYSLVYDPAAMTLLADKGEIRVGDKYQCEVPDGMEADALKEENKENGNLVIVEEELDGAEQQPVISTTEREVLVYHPHHSLTDRDIDQFLIIARYGFDSIVHSLICLLFTFSHFLHLIFYFRGYPV</sequence>
<reference evidence="6 7" key="1">
    <citation type="submission" date="2018-11" db="EMBL/GenBank/DDBJ databases">
        <authorList>
            <consortium name="Pathogen Informatics"/>
        </authorList>
    </citation>
    <scope>NUCLEOTIDE SEQUENCE [LARGE SCALE GENOMIC DNA]</scope>
</reference>
<dbReference type="PANTHER" id="PTHR10865:SF29">
    <property type="entry name" value="METASTASIS ASSOCIATED 1-LIKE, ISOFORM D"/>
    <property type="match status" value="1"/>
</dbReference>
<evidence type="ECO:0000256" key="2">
    <source>
        <dbReference type="SAM" id="MobiDB-lite"/>
    </source>
</evidence>
<evidence type="ECO:0000313" key="7">
    <source>
        <dbReference type="Proteomes" id="UP000267096"/>
    </source>
</evidence>
<protein>
    <recommendedName>
        <fullName evidence="8">BAH domain-containing protein</fullName>
    </recommendedName>
</protein>
<dbReference type="GO" id="GO:0042826">
    <property type="term" value="F:histone deacetylase binding"/>
    <property type="evidence" value="ECO:0007669"/>
    <property type="project" value="TreeGrafter"/>
</dbReference>
<feature type="region of interest" description="Disordered" evidence="2">
    <location>
        <begin position="47"/>
        <end position="152"/>
    </location>
</feature>
<dbReference type="InterPro" id="IPR043151">
    <property type="entry name" value="BAH_sf"/>
</dbReference>
<dbReference type="PROSITE" id="PS51038">
    <property type="entry name" value="BAH"/>
    <property type="match status" value="1"/>
</dbReference>
<dbReference type="Gene3D" id="2.30.30.490">
    <property type="match status" value="1"/>
</dbReference>
<evidence type="ECO:0000259" key="4">
    <source>
        <dbReference type="PROSITE" id="PS51038"/>
    </source>
</evidence>
<dbReference type="InterPro" id="IPR040138">
    <property type="entry name" value="MIER/MTA"/>
</dbReference>
<dbReference type="PANTHER" id="PTHR10865">
    <property type="entry name" value="METASTASIS-ASSOCIATED PROTEIN AND MESODERM INDUCTION EARLY RESPONSE PROTEIN"/>
    <property type="match status" value="1"/>
</dbReference>
<dbReference type="PROSITE" id="PS51156">
    <property type="entry name" value="ELM2"/>
    <property type="match status" value="1"/>
</dbReference>
<feature type="compositionally biased region" description="Low complexity" evidence="2">
    <location>
        <begin position="72"/>
        <end position="82"/>
    </location>
</feature>
<dbReference type="Pfam" id="PF01426">
    <property type="entry name" value="BAH"/>
    <property type="match status" value="1"/>
</dbReference>
<feature type="transmembrane region" description="Helical" evidence="3">
    <location>
        <begin position="311"/>
        <end position="332"/>
    </location>
</feature>
<evidence type="ECO:0000256" key="1">
    <source>
        <dbReference type="ARBA" id="ARBA00023242"/>
    </source>
</evidence>
<dbReference type="Gene3D" id="4.10.1240.50">
    <property type="match status" value="1"/>
</dbReference>
<feature type="compositionally biased region" description="Basic and acidic residues" evidence="2">
    <location>
        <begin position="83"/>
        <end position="100"/>
    </location>
</feature>
<dbReference type="GO" id="GO:0003713">
    <property type="term" value="F:transcription coactivator activity"/>
    <property type="evidence" value="ECO:0007669"/>
    <property type="project" value="TreeGrafter"/>
</dbReference>
<dbReference type="GO" id="GO:0003714">
    <property type="term" value="F:transcription corepressor activity"/>
    <property type="evidence" value="ECO:0007669"/>
    <property type="project" value="TreeGrafter"/>
</dbReference>
<feature type="compositionally biased region" description="Basic and acidic residues" evidence="2">
    <location>
        <begin position="115"/>
        <end position="127"/>
    </location>
</feature>
<keyword evidence="7" id="KW-1185">Reference proteome</keyword>
<keyword evidence="3" id="KW-0472">Membrane</keyword>
<dbReference type="EMBL" id="UYRR01033189">
    <property type="protein sequence ID" value="VDK58103.1"/>
    <property type="molecule type" value="Genomic_DNA"/>
</dbReference>
<dbReference type="AlphaFoldDB" id="A0A3P6RPY4"/>
<name>A0A3P6RPY4_ANISI</name>
<dbReference type="InterPro" id="IPR000949">
    <property type="entry name" value="ELM2_dom"/>
</dbReference>
<feature type="domain" description="BAH" evidence="4">
    <location>
        <begin position="1"/>
        <end position="228"/>
    </location>
</feature>